<dbReference type="PROSITE" id="PS00737">
    <property type="entry name" value="THIOLASE_2"/>
    <property type="match status" value="1"/>
</dbReference>
<gene>
    <name evidence="13" type="ORF">ACFSCY_25245</name>
</gene>
<proteinExistence type="inferred from homology"/>
<dbReference type="EMBL" id="JBHUCP010000019">
    <property type="protein sequence ID" value="MFD1532733.1"/>
    <property type="molecule type" value="Genomic_DNA"/>
</dbReference>
<keyword evidence="5" id="KW-0809">Transit peptide</keyword>
<dbReference type="InterPro" id="IPR020616">
    <property type="entry name" value="Thiolase_N"/>
</dbReference>
<keyword evidence="3 10" id="KW-0808">Transferase</keyword>
<keyword evidence="14" id="KW-1185">Reference proteome</keyword>
<dbReference type="RefSeq" id="WP_343978417.1">
    <property type="nucleotide sequence ID" value="NZ_BAAAJG010000010.1"/>
</dbReference>
<dbReference type="InterPro" id="IPR020613">
    <property type="entry name" value="Thiolase_CS"/>
</dbReference>
<dbReference type="GO" id="GO:0003985">
    <property type="term" value="F:acetyl-CoA C-acetyltransferase activity"/>
    <property type="evidence" value="ECO:0007669"/>
    <property type="project" value="UniProtKB-EC"/>
</dbReference>
<keyword evidence="6" id="KW-0443">Lipid metabolism</keyword>
<feature type="domain" description="Thiolase N-terminal" evidence="11">
    <location>
        <begin position="11"/>
        <end position="279"/>
    </location>
</feature>
<evidence type="ECO:0000259" key="11">
    <source>
        <dbReference type="Pfam" id="PF00108"/>
    </source>
</evidence>
<dbReference type="InterPro" id="IPR002155">
    <property type="entry name" value="Thiolase"/>
</dbReference>
<dbReference type="Pfam" id="PF02803">
    <property type="entry name" value="Thiolase_C"/>
    <property type="match status" value="1"/>
</dbReference>
<evidence type="ECO:0000313" key="14">
    <source>
        <dbReference type="Proteomes" id="UP001597145"/>
    </source>
</evidence>
<dbReference type="InterPro" id="IPR020610">
    <property type="entry name" value="Thiolase_AS"/>
</dbReference>
<accession>A0ABW4FQS0</accession>
<evidence type="ECO:0000256" key="6">
    <source>
        <dbReference type="ARBA" id="ARBA00023098"/>
    </source>
</evidence>
<dbReference type="InterPro" id="IPR050215">
    <property type="entry name" value="Thiolase-like_sf_Thiolase"/>
</dbReference>
<keyword evidence="7" id="KW-0576">Peroxisome</keyword>
<evidence type="ECO:0000256" key="4">
    <source>
        <dbReference type="ARBA" id="ARBA00022832"/>
    </source>
</evidence>
<dbReference type="NCBIfam" id="NF005890">
    <property type="entry name" value="PRK07851.1"/>
    <property type="match status" value="1"/>
</dbReference>
<evidence type="ECO:0000259" key="12">
    <source>
        <dbReference type="Pfam" id="PF02803"/>
    </source>
</evidence>
<dbReference type="NCBIfam" id="TIGR01930">
    <property type="entry name" value="AcCoA-C-Actrans"/>
    <property type="match status" value="1"/>
</dbReference>
<evidence type="ECO:0000256" key="7">
    <source>
        <dbReference type="ARBA" id="ARBA00023140"/>
    </source>
</evidence>
<dbReference type="CDD" id="cd00751">
    <property type="entry name" value="thiolase"/>
    <property type="match status" value="1"/>
</dbReference>
<dbReference type="PANTHER" id="PTHR43853">
    <property type="entry name" value="3-KETOACYL-COA THIOLASE, PEROXISOMAL"/>
    <property type="match status" value="1"/>
</dbReference>
<evidence type="ECO:0000256" key="1">
    <source>
        <dbReference type="ARBA" id="ARBA00004275"/>
    </source>
</evidence>
<comment type="caution">
    <text evidence="13">The sequence shown here is derived from an EMBL/GenBank/DDBJ whole genome shotgun (WGS) entry which is preliminary data.</text>
</comment>
<dbReference type="PANTHER" id="PTHR43853:SF8">
    <property type="entry name" value="3-KETOACYL-COA THIOLASE, PEROXISOMAL"/>
    <property type="match status" value="1"/>
</dbReference>
<keyword evidence="4" id="KW-0276">Fatty acid metabolism</keyword>
<organism evidence="13 14">
    <name type="scientific">Pseudonocardia aurantiaca</name>
    <dbReference type="NCBI Taxonomy" id="75290"/>
    <lineage>
        <taxon>Bacteria</taxon>
        <taxon>Bacillati</taxon>
        <taxon>Actinomycetota</taxon>
        <taxon>Actinomycetes</taxon>
        <taxon>Pseudonocardiales</taxon>
        <taxon>Pseudonocardiaceae</taxon>
        <taxon>Pseudonocardia</taxon>
    </lineage>
</organism>
<feature type="domain" description="Thiolase C-terminal" evidence="12">
    <location>
        <begin position="288"/>
        <end position="409"/>
    </location>
</feature>
<evidence type="ECO:0000256" key="3">
    <source>
        <dbReference type="ARBA" id="ARBA00022679"/>
    </source>
</evidence>
<evidence type="ECO:0000313" key="13">
    <source>
        <dbReference type="EMBL" id="MFD1532733.1"/>
    </source>
</evidence>
<dbReference type="InterPro" id="IPR020617">
    <property type="entry name" value="Thiolase_C"/>
</dbReference>
<dbReference type="PIRSF" id="PIRSF000429">
    <property type="entry name" value="Ac-CoA_Ac_transf"/>
    <property type="match status" value="1"/>
</dbReference>
<dbReference type="Proteomes" id="UP001597145">
    <property type="component" value="Unassembled WGS sequence"/>
</dbReference>
<comment type="similarity">
    <text evidence="2 10">Belongs to the thiolase-like superfamily. Thiolase family.</text>
</comment>
<evidence type="ECO:0000256" key="10">
    <source>
        <dbReference type="RuleBase" id="RU003557"/>
    </source>
</evidence>
<evidence type="ECO:0000256" key="9">
    <source>
        <dbReference type="ARBA" id="ARBA00024073"/>
    </source>
</evidence>
<dbReference type="InterPro" id="IPR016039">
    <property type="entry name" value="Thiolase-like"/>
</dbReference>
<dbReference type="Pfam" id="PF00108">
    <property type="entry name" value="Thiolase_N"/>
    <property type="match status" value="1"/>
</dbReference>
<protein>
    <recommendedName>
        <fullName evidence="9">acetyl-CoA C-acyltransferase</fullName>
        <ecNumber evidence="9">2.3.1.16</ecNumber>
    </recommendedName>
</protein>
<dbReference type="EC" id="2.3.1.16" evidence="9"/>
<reference evidence="14" key="1">
    <citation type="journal article" date="2019" name="Int. J. Syst. Evol. Microbiol.">
        <title>The Global Catalogue of Microorganisms (GCM) 10K type strain sequencing project: providing services to taxonomists for standard genome sequencing and annotation.</title>
        <authorList>
            <consortium name="The Broad Institute Genomics Platform"/>
            <consortium name="The Broad Institute Genome Sequencing Center for Infectious Disease"/>
            <person name="Wu L."/>
            <person name="Ma J."/>
        </authorList>
    </citation>
    <scope>NUCLEOTIDE SEQUENCE [LARGE SCALE GENOMIC DNA]</scope>
    <source>
        <strain evidence="14">JCM 12165</strain>
    </source>
</reference>
<comment type="subcellular location">
    <subcellularLocation>
        <location evidence="1">Peroxisome</location>
    </subcellularLocation>
</comment>
<evidence type="ECO:0000256" key="2">
    <source>
        <dbReference type="ARBA" id="ARBA00010982"/>
    </source>
</evidence>
<dbReference type="SUPFAM" id="SSF53901">
    <property type="entry name" value="Thiolase-like"/>
    <property type="match status" value="2"/>
</dbReference>
<evidence type="ECO:0000256" key="5">
    <source>
        <dbReference type="ARBA" id="ARBA00022946"/>
    </source>
</evidence>
<dbReference type="Gene3D" id="3.40.47.10">
    <property type="match status" value="1"/>
</dbReference>
<keyword evidence="8 10" id="KW-0012">Acyltransferase</keyword>
<evidence type="ECO:0000256" key="8">
    <source>
        <dbReference type="ARBA" id="ARBA00023315"/>
    </source>
</evidence>
<dbReference type="PROSITE" id="PS00099">
    <property type="entry name" value="THIOLASE_3"/>
    <property type="match status" value="1"/>
</dbReference>
<name>A0ABW4FQS0_9PSEU</name>
<sequence length="411" mass="42134">MGVSAGGPQAVIVAAARSPIGRAYKGSLRDMRPDDLAAQLVRAALDQVPALDPGEIDDLQMGCGQPAGEQGYGLGRAVAVLLGLDAVPGATVQRYCASSLQTTRTAAHAIRVGEADVVVSAGVECVSRYARGKSDGMPDTRNPVFAEATECTERRRVDGEPWKDPRLDGHLPDLYVAMGETAENVAGLCRVSRAAQDEFAALSQNRAEASIASGFFARDITPVTLPDGSVVVADDGPRAGVTVEKLAGLAPVFREDGTVTAGNCCPLNDGAAALVLMSDTRAAELGITPLARVVATGVSALSPEIMGLGPVAAVERALAHAGMTIGDVDLMEVNEAFAAQVLPCLDKIEVGVDRVNVHGGAIALGHPFGQTGARLTTTLLHGLQDADAEVGVVTMCAAGGQGMALVIERVG</sequence>